<organism evidence="2 3">
    <name type="scientific">Clostridium moutaii</name>
    <dbReference type="NCBI Taxonomy" id="3240932"/>
    <lineage>
        <taxon>Bacteria</taxon>
        <taxon>Bacillati</taxon>
        <taxon>Bacillota</taxon>
        <taxon>Clostridia</taxon>
        <taxon>Eubacteriales</taxon>
        <taxon>Clostridiaceae</taxon>
        <taxon>Clostridium</taxon>
    </lineage>
</organism>
<dbReference type="RefSeq" id="WP_369702687.1">
    <property type="nucleotide sequence ID" value="NZ_JBGEWD010000001.1"/>
</dbReference>
<protein>
    <submittedName>
        <fullName evidence="2">Motility associated factor glycosyltransferase family protein</fullName>
    </submittedName>
</protein>
<evidence type="ECO:0000313" key="3">
    <source>
        <dbReference type="Proteomes" id="UP001564657"/>
    </source>
</evidence>
<dbReference type="InterPro" id="IPR002826">
    <property type="entry name" value="MptE-like"/>
</dbReference>
<accession>A0ABV4BJ47</accession>
<proteinExistence type="predicted"/>
<evidence type="ECO:0000259" key="1">
    <source>
        <dbReference type="Pfam" id="PF01973"/>
    </source>
</evidence>
<dbReference type="PANTHER" id="PTHR41786">
    <property type="entry name" value="MOTILITY ACCESSORY FACTOR MAF"/>
    <property type="match status" value="1"/>
</dbReference>
<evidence type="ECO:0000313" key="2">
    <source>
        <dbReference type="EMBL" id="MEY7998804.1"/>
    </source>
</evidence>
<dbReference type="Proteomes" id="UP001564657">
    <property type="component" value="Unassembled WGS sequence"/>
</dbReference>
<feature type="domain" description="6-hydroxymethylpterin diphosphokinase MptE-like" evidence="1">
    <location>
        <begin position="165"/>
        <end position="326"/>
    </location>
</feature>
<sequence length="418" mass="48082">MRKLDIINSKIGAKSIYVDGVLLHSKYDPYKEANIFAMNNSALLKNKIIVLYGAAFAYHIKAMMKLMDRNSKLYVFDVDDEITKLADKLKLYEDIKSDNRIRLNLGYSHEIMGKFVRAIDDVEDIIIYKPSLKVLSERYNYLKQIFKNYDIAKIGIGKMATIMRENIKVNLNRKCPCIDELLKKYCSDNKPIVIAASGPSLDYNLDVLKKYQHLVKIFCAGSSLRTLMNKGIKPDAIFLIDCQEIVKYQIKGFENLDIPLCFLNTASRWAVSSYNGPKYIFFNDYTRESKVIINTGKTVAMAAIDIAVKLGAKDIALLGQDLAFLNDKSHTEGFNEIYKELYINNSIQQDKTLYKRVKSVDGKMLYTTSGYMNFKYSIEREIQDNNSVRFVNCSKGARIEGTEEMSFEEWVNKMTFYF</sequence>
<reference evidence="2 3" key="1">
    <citation type="submission" date="2024-08" db="EMBL/GenBank/DDBJ databases">
        <title>Clostridium lapicellarii sp. nov., and Clostridium renhuaiense sp. nov., two species isolated from the mud in a fermentation cellar used for producing sauce-flavour Chinese liquors.</title>
        <authorList>
            <person name="Yang F."/>
            <person name="Wang H."/>
            <person name="Chen L.Q."/>
            <person name="Zhou N."/>
            <person name="Lu J.J."/>
            <person name="Pu X.X."/>
            <person name="Wan B."/>
            <person name="Wang L."/>
            <person name="Liu S.J."/>
        </authorList>
    </citation>
    <scope>NUCLEOTIDE SEQUENCE [LARGE SCALE GENOMIC DNA]</scope>
    <source>
        <strain evidence="2 3">MT-5</strain>
    </source>
</reference>
<gene>
    <name evidence="2" type="ORF">AB8U03_01105</name>
</gene>
<dbReference type="PANTHER" id="PTHR41786:SF1">
    <property type="entry name" value="6-HYDROXYMETHYLPTERIN DIPHOSPHOKINASE MPTE-LIKE DOMAIN-CONTAINING PROTEIN"/>
    <property type="match status" value="1"/>
</dbReference>
<dbReference type="Pfam" id="PF01973">
    <property type="entry name" value="MptE-like"/>
    <property type="match status" value="1"/>
</dbReference>
<comment type="caution">
    <text evidence="2">The sequence shown here is derived from an EMBL/GenBank/DDBJ whole genome shotgun (WGS) entry which is preliminary data.</text>
</comment>
<dbReference type="EMBL" id="JBGEWD010000001">
    <property type="protein sequence ID" value="MEY7998804.1"/>
    <property type="molecule type" value="Genomic_DNA"/>
</dbReference>
<name>A0ABV4BJ47_9CLOT</name>
<keyword evidence="3" id="KW-1185">Reference proteome</keyword>